<accession>A0A2U1QGD2</accession>
<dbReference type="OrthoDB" id="2020542at2759"/>
<dbReference type="Proteomes" id="UP000245207">
    <property type="component" value="Unassembled WGS sequence"/>
</dbReference>
<protein>
    <submittedName>
        <fullName evidence="1">Uncharacterized protein</fullName>
    </submittedName>
</protein>
<sequence length="82" mass="9252">MATYIEYKQCEGVAENLQCLVRINPKKMATYIEYKQCEGVAETVVARTMSDGFQGIVQQWISVISNPILWCYVILRSGGVNT</sequence>
<gene>
    <name evidence="1" type="ORF">CTI12_AA032380</name>
</gene>
<reference evidence="1 2" key="1">
    <citation type="journal article" date="2018" name="Mol. Plant">
        <title>The genome of Artemisia annua provides insight into the evolution of Asteraceae family and artemisinin biosynthesis.</title>
        <authorList>
            <person name="Shen Q."/>
            <person name="Zhang L."/>
            <person name="Liao Z."/>
            <person name="Wang S."/>
            <person name="Yan T."/>
            <person name="Shi P."/>
            <person name="Liu M."/>
            <person name="Fu X."/>
            <person name="Pan Q."/>
            <person name="Wang Y."/>
            <person name="Lv Z."/>
            <person name="Lu X."/>
            <person name="Zhang F."/>
            <person name="Jiang W."/>
            <person name="Ma Y."/>
            <person name="Chen M."/>
            <person name="Hao X."/>
            <person name="Li L."/>
            <person name="Tang Y."/>
            <person name="Lv G."/>
            <person name="Zhou Y."/>
            <person name="Sun X."/>
            <person name="Brodelius P.E."/>
            <person name="Rose J.K.C."/>
            <person name="Tang K."/>
        </authorList>
    </citation>
    <scope>NUCLEOTIDE SEQUENCE [LARGE SCALE GENOMIC DNA]</scope>
    <source>
        <strain evidence="2">cv. Huhao1</strain>
        <tissue evidence="1">Leaf</tissue>
    </source>
</reference>
<organism evidence="1 2">
    <name type="scientific">Artemisia annua</name>
    <name type="common">Sweet wormwood</name>
    <dbReference type="NCBI Taxonomy" id="35608"/>
    <lineage>
        <taxon>Eukaryota</taxon>
        <taxon>Viridiplantae</taxon>
        <taxon>Streptophyta</taxon>
        <taxon>Embryophyta</taxon>
        <taxon>Tracheophyta</taxon>
        <taxon>Spermatophyta</taxon>
        <taxon>Magnoliopsida</taxon>
        <taxon>eudicotyledons</taxon>
        <taxon>Gunneridae</taxon>
        <taxon>Pentapetalae</taxon>
        <taxon>asterids</taxon>
        <taxon>campanulids</taxon>
        <taxon>Asterales</taxon>
        <taxon>Asteraceae</taxon>
        <taxon>Asteroideae</taxon>
        <taxon>Anthemideae</taxon>
        <taxon>Artemisiinae</taxon>
        <taxon>Artemisia</taxon>
    </lineage>
</organism>
<dbReference type="STRING" id="35608.A0A2U1QGD2"/>
<keyword evidence="2" id="KW-1185">Reference proteome</keyword>
<dbReference type="EMBL" id="PKPP01000147">
    <property type="protein sequence ID" value="PWA97033.1"/>
    <property type="molecule type" value="Genomic_DNA"/>
</dbReference>
<name>A0A2U1QGD2_ARTAN</name>
<evidence type="ECO:0000313" key="2">
    <source>
        <dbReference type="Proteomes" id="UP000245207"/>
    </source>
</evidence>
<evidence type="ECO:0000313" key="1">
    <source>
        <dbReference type="EMBL" id="PWA97033.1"/>
    </source>
</evidence>
<dbReference type="AlphaFoldDB" id="A0A2U1QGD2"/>
<comment type="caution">
    <text evidence="1">The sequence shown here is derived from an EMBL/GenBank/DDBJ whole genome shotgun (WGS) entry which is preliminary data.</text>
</comment>
<proteinExistence type="predicted"/>